<sequence length="193" mass="22166">MHIPKKETLDTVLDYRFKPQDNETSEKVKRLYDMSRSLFLDAYKNNELREDLDGACLLEIKLGIKSAVKQGYSCIIISYNHPENYFSVYAMNWPWLPNLRSGYFSLVHGGHIVPPIIIDYPIVYNGRVYKGITTSVATGVSNKYHVMKIAKAVSDPQITFYKPGKWEELVEKLYKERAVESIKSPASPKLVNK</sequence>
<dbReference type="Proteomes" id="UP000009376">
    <property type="component" value="Unassembled WGS sequence"/>
</dbReference>
<dbReference type="EMBL" id="GG745598">
    <property type="protein sequence ID" value="EFD92426.1"/>
    <property type="molecule type" value="Genomic_DNA"/>
</dbReference>
<reference evidence="2" key="1">
    <citation type="journal article" date="2010" name="Proc. Natl. Acad. Sci. U.S.A.">
        <title>Enigmatic, ultrasmall, uncultivated Archaea.</title>
        <authorList>
            <person name="Baker B.J."/>
            <person name="Comolli L.R."/>
            <person name="Dick G.J."/>
            <person name="Hauser L.J."/>
            <person name="Hyatt D."/>
            <person name="Dill B.D."/>
            <person name="Land M.L."/>
            <person name="Verberkmoes N.C."/>
            <person name="Hettich R.L."/>
            <person name="Banfield J.F."/>
        </authorList>
    </citation>
    <scope>NUCLEOTIDE SEQUENCE [LARGE SCALE GENOMIC DNA]</scope>
</reference>
<evidence type="ECO:0000313" key="1">
    <source>
        <dbReference type="EMBL" id="EFD92426.1"/>
    </source>
</evidence>
<organism evidence="1 2">
    <name type="scientific">Candidatus Parvarchaeum acidophilus ARMAN-5</name>
    <dbReference type="NCBI Taxonomy" id="662762"/>
    <lineage>
        <taxon>Archaea</taxon>
        <taxon>Candidatus Parvarchaeota</taxon>
        <taxon>Candidatus Parvarchaeum</taxon>
    </lineage>
</organism>
<accession>D6GWJ2</accession>
<evidence type="ECO:0000313" key="2">
    <source>
        <dbReference type="Proteomes" id="UP000009376"/>
    </source>
</evidence>
<gene>
    <name evidence="1" type="ORF">BJBARM5_0869</name>
</gene>
<proteinExistence type="predicted"/>
<name>D6GWJ2_PARA5</name>
<dbReference type="AlphaFoldDB" id="D6GWJ2"/>
<protein>
    <submittedName>
        <fullName evidence="1">Uncharacterized protein</fullName>
    </submittedName>
</protein>